<organism evidence="12 13">
    <name type="scientific">Listeria grayi</name>
    <name type="common">Listeria murrayi</name>
    <dbReference type="NCBI Taxonomy" id="1641"/>
    <lineage>
        <taxon>Bacteria</taxon>
        <taxon>Bacillati</taxon>
        <taxon>Bacillota</taxon>
        <taxon>Bacilli</taxon>
        <taxon>Bacillales</taxon>
        <taxon>Listeriaceae</taxon>
        <taxon>Listeria</taxon>
    </lineage>
</organism>
<dbReference type="PANTHER" id="PTHR30075:SF2">
    <property type="entry name" value="GLYCINE--TRNA LIGASE, CHLOROPLASTIC_MITOCHONDRIAL 2"/>
    <property type="match status" value="1"/>
</dbReference>
<dbReference type="EC" id="6.1.1.14" evidence="3"/>
<keyword evidence="7" id="KW-0067">ATP-binding</keyword>
<comment type="catalytic activity">
    <reaction evidence="10">
        <text>tRNA(Gly) + glycine + ATP = glycyl-tRNA(Gly) + AMP + diphosphate</text>
        <dbReference type="Rhea" id="RHEA:16013"/>
        <dbReference type="Rhea" id="RHEA-COMP:9664"/>
        <dbReference type="Rhea" id="RHEA-COMP:9683"/>
        <dbReference type="ChEBI" id="CHEBI:30616"/>
        <dbReference type="ChEBI" id="CHEBI:33019"/>
        <dbReference type="ChEBI" id="CHEBI:57305"/>
        <dbReference type="ChEBI" id="CHEBI:78442"/>
        <dbReference type="ChEBI" id="CHEBI:78522"/>
        <dbReference type="ChEBI" id="CHEBI:456215"/>
        <dbReference type="EC" id="6.1.1.14"/>
    </reaction>
</comment>
<dbReference type="GO" id="GO:0006420">
    <property type="term" value="P:arginyl-tRNA aminoacylation"/>
    <property type="evidence" value="ECO:0007669"/>
    <property type="project" value="InterPro"/>
</dbReference>
<evidence type="ECO:0000256" key="3">
    <source>
        <dbReference type="ARBA" id="ARBA00012829"/>
    </source>
</evidence>
<evidence type="ECO:0000256" key="8">
    <source>
        <dbReference type="ARBA" id="ARBA00022917"/>
    </source>
</evidence>
<keyword evidence="6" id="KW-0547">Nucleotide-binding</keyword>
<reference evidence="12 13" key="1">
    <citation type="submission" date="2018-06" db="EMBL/GenBank/DDBJ databases">
        <authorList>
            <consortium name="Pathogen Informatics"/>
            <person name="Doyle S."/>
        </authorList>
    </citation>
    <scope>NUCLEOTIDE SEQUENCE [LARGE SCALE GENOMIC DNA]</scope>
    <source>
        <strain evidence="13">NCTC 10815</strain>
    </source>
</reference>
<gene>
    <name evidence="12" type="ORF">NCTC10815_00542</name>
</gene>
<evidence type="ECO:0000256" key="9">
    <source>
        <dbReference type="ARBA" id="ARBA00023146"/>
    </source>
</evidence>
<feature type="domain" description="DALR anticodon binding" evidence="11">
    <location>
        <begin position="4"/>
        <end position="77"/>
    </location>
</feature>
<dbReference type="PANTHER" id="PTHR30075">
    <property type="entry name" value="GLYCYL-TRNA SYNTHETASE"/>
    <property type="match status" value="1"/>
</dbReference>
<dbReference type="GO" id="GO:0005829">
    <property type="term" value="C:cytosol"/>
    <property type="evidence" value="ECO:0007669"/>
    <property type="project" value="TreeGrafter"/>
</dbReference>
<dbReference type="GO" id="GO:0004820">
    <property type="term" value="F:glycine-tRNA ligase activity"/>
    <property type="evidence" value="ECO:0007669"/>
    <property type="project" value="UniProtKB-EC"/>
</dbReference>
<keyword evidence="8" id="KW-0648">Protein biosynthesis</keyword>
<proteinExistence type="inferred from homology"/>
<dbReference type="Proteomes" id="UP000254879">
    <property type="component" value="Unassembled WGS sequence"/>
</dbReference>
<evidence type="ECO:0000313" key="12">
    <source>
        <dbReference type="EMBL" id="STY43254.1"/>
    </source>
</evidence>
<sequence length="88" mass="10047">MIDPALFENQEEKTLFEALESLKQNFQSLPVAARLESLIALKPAIEAYFDKILVMSGDDAVRNNRLELLFELSNFIKEFAQTDVINVK</sequence>
<evidence type="ECO:0000256" key="5">
    <source>
        <dbReference type="ARBA" id="ARBA00022598"/>
    </source>
</evidence>
<dbReference type="AlphaFoldDB" id="A0A378MBN0"/>
<dbReference type="GO" id="GO:0004814">
    <property type="term" value="F:arginine-tRNA ligase activity"/>
    <property type="evidence" value="ECO:0007669"/>
    <property type="project" value="InterPro"/>
</dbReference>
<evidence type="ECO:0000256" key="6">
    <source>
        <dbReference type="ARBA" id="ARBA00022741"/>
    </source>
</evidence>
<comment type="similarity">
    <text evidence="2">Belongs to the class-II aminoacyl-tRNA synthetase family.</text>
</comment>
<evidence type="ECO:0000259" key="11">
    <source>
        <dbReference type="Pfam" id="PF05746"/>
    </source>
</evidence>
<evidence type="ECO:0000256" key="10">
    <source>
        <dbReference type="ARBA" id="ARBA00047937"/>
    </source>
</evidence>
<dbReference type="InterPro" id="IPR008909">
    <property type="entry name" value="DALR_anticod-bd"/>
</dbReference>
<comment type="subcellular location">
    <subcellularLocation>
        <location evidence="1">Cytoplasm</location>
    </subcellularLocation>
</comment>
<dbReference type="EMBL" id="UGPG01000001">
    <property type="protein sequence ID" value="STY43254.1"/>
    <property type="molecule type" value="Genomic_DNA"/>
</dbReference>
<evidence type="ECO:0000256" key="1">
    <source>
        <dbReference type="ARBA" id="ARBA00004496"/>
    </source>
</evidence>
<keyword evidence="4" id="KW-0963">Cytoplasm</keyword>
<protein>
    <recommendedName>
        <fullName evidence="3">glycine--tRNA ligase</fullName>
        <ecNumber evidence="3">6.1.1.14</ecNumber>
    </recommendedName>
</protein>
<evidence type="ECO:0000256" key="2">
    <source>
        <dbReference type="ARBA" id="ARBA00008226"/>
    </source>
</evidence>
<keyword evidence="9 12" id="KW-0030">Aminoacyl-tRNA synthetase</keyword>
<evidence type="ECO:0000256" key="7">
    <source>
        <dbReference type="ARBA" id="ARBA00022840"/>
    </source>
</evidence>
<dbReference type="GO" id="GO:0006426">
    <property type="term" value="P:glycyl-tRNA aminoacylation"/>
    <property type="evidence" value="ECO:0007669"/>
    <property type="project" value="InterPro"/>
</dbReference>
<name>A0A378MBN0_LISGR</name>
<evidence type="ECO:0000256" key="4">
    <source>
        <dbReference type="ARBA" id="ARBA00022490"/>
    </source>
</evidence>
<accession>A0A378MBN0</accession>
<dbReference type="PROSITE" id="PS50861">
    <property type="entry name" value="AA_TRNA_LIGASE_II_GLYAB"/>
    <property type="match status" value="1"/>
</dbReference>
<dbReference type="Pfam" id="PF05746">
    <property type="entry name" value="DALR_1"/>
    <property type="match status" value="1"/>
</dbReference>
<evidence type="ECO:0000313" key="13">
    <source>
        <dbReference type="Proteomes" id="UP000254879"/>
    </source>
</evidence>
<dbReference type="InterPro" id="IPR006194">
    <property type="entry name" value="Gly-tRNA-synth_heterodimer"/>
</dbReference>
<dbReference type="GO" id="GO:0005524">
    <property type="term" value="F:ATP binding"/>
    <property type="evidence" value="ECO:0007669"/>
    <property type="project" value="UniProtKB-KW"/>
</dbReference>
<keyword evidence="5" id="KW-0436">Ligase</keyword>